<accession>A0A1V2TAM6</accession>
<dbReference type="AlphaFoldDB" id="A0A1V2TAM6"/>
<reference evidence="2 3" key="1">
    <citation type="journal article" date="2016" name="Antonie Van Leeuwenhoek">
        <title>Nocardia donostiensis sp. nov., isolated from human respiratory specimens.</title>
        <authorList>
            <person name="Ercibengoa M."/>
            <person name="Bell M."/>
            <person name="Marimon J.M."/>
            <person name="Humrighouse B."/>
            <person name="Klenk H.P."/>
            <person name="Potter G."/>
            <person name="Perez-Trallero E."/>
        </authorList>
    </citation>
    <scope>NUCLEOTIDE SEQUENCE [LARGE SCALE GENOMIC DNA]</scope>
    <source>
        <strain evidence="2 3">X1655</strain>
    </source>
</reference>
<protein>
    <submittedName>
        <fullName evidence="2">Uncharacterized protein</fullName>
    </submittedName>
</protein>
<dbReference type="Proteomes" id="UP000188836">
    <property type="component" value="Unassembled WGS sequence"/>
</dbReference>
<gene>
    <name evidence="2" type="ORF">B0T46_22590</name>
</gene>
<evidence type="ECO:0000256" key="1">
    <source>
        <dbReference type="SAM" id="MobiDB-lite"/>
    </source>
</evidence>
<feature type="region of interest" description="Disordered" evidence="1">
    <location>
        <begin position="253"/>
        <end position="282"/>
    </location>
</feature>
<comment type="caution">
    <text evidence="2">The sequence shown here is derived from an EMBL/GenBank/DDBJ whole genome shotgun (WGS) entry which is preliminary data.</text>
</comment>
<feature type="region of interest" description="Disordered" evidence="1">
    <location>
        <begin position="48"/>
        <end position="79"/>
    </location>
</feature>
<name>A0A1V2TAM6_9NOCA</name>
<evidence type="ECO:0000313" key="3">
    <source>
        <dbReference type="Proteomes" id="UP000188836"/>
    </source>
</evidence>
<feature type="non-terminal residue" evidence="2">
    <location>
        <position position="415"/>
    </location>
</feature>
<feature type="compositionally biased region" description="Low complexity" evidence="1">
    <location>
        <begin position="379"/>
        <end position="415"/>
    </location>
</feature>
<organism evidence="2 3">
    <name type="scientific">Nocardia donostiensis</name>
    <dbReference type="NCBI Taxonomy" id="1538463"/>
    <lineage>
        <taxon>Bacteria</taxon>
        <taxon>Bacillati</taxon>
        <taxon>Actinomycetota</taxon>
        <taxon>Actinomycetes</taxon>
        <taxon>Mycobacteriales</taxon>
        <taxon>Nocardiaceae</taxon>
        <taxon>Nocardia</taxon>
    </lineage>
</organism>
<proteinExistence type="predicted"/>
<sequence length="415" mass="40083">MTRDLPFDGEEAAAVERGGDTAYRVASGVARVARGGAYVTGGALVAANGGGVPAQPGSEHLDSRNTGWARNSDPDPDVPSPVVTFPDPAPLATDSAVRNQPGFDLPDADATMTMPLPRLDGTIGGRGTDAGFGLPSLPDNEYSRGIPGTDEGVPGIGGIPGADAGEGVPGIGGIPGTDGSEGIPGVGGIPGFDEGFSLPSLPGTGPSAGFEEPGGHGFGLPGHGLGQAGHGFGLPDMQGFVPPGSNPFALPSLPSGAPVADTGPAVGASPLPGTGGGPFDGVGDGPGIFFSTETHIDFGIGPDGFYFVSSMEIDVAVGNVGDQLDQYNDWLADGLRAPDGAQPGADQGVEGGQQDLLGALTGSPAGGLSGQAATGGPGSASPATTSSPSTASSPGTAPAPAAAHAAPSCSTPSNV</sequence>
<feature type="compositionally biased region" description="Gly residues" evidence="1">
    <location>
        <begin position="364"/>
        <end position="378"/>
    </location>
</feature>
<evidence type="ECO:0000313" key="2">
    <source>
        <dbReference type="EMBL" id="ONM46566.1"/>
    </source>
</evidence>
<feature type="compositionally biased region" description="Gly residues" evidence="1">
    <location>
        <begin position="273"/>
        <end position="282"/>
    </location>
</feature>
<dbReference type="STRING" id="1538463.B0T36_03510"/>
<dbReference type="EMBL" id="MUMY01000023">
    <property type="protein sequence ID" value="ONM46566.1"/>
    <property type="molecule type" value="Genomic_DNA"/>
</dbReference>
<feature type="region of interest" description="Disordered" evidence="1">
    <location>
        <begin position="335"/>
        <end position="415"/>
    </location>
</feature>
<keyword evidence="3" id="KW-1185">Reference proteome</keyword>